<feature type="compositionally biased region" description="Basic and acidic residues" evidence="1">
    <location>
        <begin position="98"/>
        <end position="110"/>
    </location>
</feature>
<proteinExistence type="predicted"/>
<dbReference type="Proteomes" id="UP001642405">
    <property type="component" value="Unassembled WGS sequence"/>
</dbReference>
<name>A0ABP0BTN4_9PEZI</name>
<feature type="compositionally biased region" description="Polar residues" evidence="1">
    <location>
        <begin position="201"/>
        <end position="218"/>
    </location>
</feature>
<keyword evidence="3" id="KW-1185">Reference proteome</keyword>
<dbReference type="EMBL" id="CAWUHB010000026">
    <property type="protein sequence ID" value="CAK7222968.1"/>
    <property type="molecule type" value="Genomic_DNA"/>
</dbReference>
<feature type="compositionally biased region" description="Polar residues" evidence="1">
    <location>
        <begin position="153"/>
        <end position="165"/>
    </location>
</feature>
<organism evidence="2 3">
    <name type="scientific">Sporothrix curviconia</name>
    <dbReference type="NCBI Taxonomy" id="1260050"/>
    <lineage>
        <taxon>Eukaryota</taxon>
        <taxon>Fungi</taxon>
        <taxon>Dikarya</taxon>
        <taxon>Ascomycota</taxon>
        <taxon>Pezizomycotina</taxon>
        <taxon>Sordariomycetes</taxon>
        <taxon>Sordariomycetidae</taxon>
        <taxon>Ophiostomatales</taxon>
        <taxon>Ophiostomataceae</taxon>
        <taxon>Sporothrix</taxon>
    </lineage>
</organism>
<accession>A0ABP0BTN4</accession>
<reference evidence="2 3" key="1">
    <citation type="submission" date="2024-01" db="EMBL/GenBank/DDBJ databases">
        <authorList>
            <person name="Allen C."/>
            <person name="Tagirdzhanova G."/>
        </authorList>
    </citation>
    <scope>NUCLEOTIDE SEQUENCE [LARGE SCALE GENOMIC DNA]</scope>
</reference>
<protein>
    <submittedName>
        <fullName evidence="2">Uncharacterized protein</fullName>
    </submittedName>
</protein>
<evidence type="ECO:0000256" key="1">
    <source>
        <dbReference type="SAM" id="MobiDB-lite"/>
    </source>
</evidence>
<feature type="region of interest" description="Disordered" evidence="1">
    <location>
        <begin position="43"/>
        <end position="226"/>
    </location>
</feature>
<evidence type="ECO:0000313" key="2">
    <source>
        <dbReference type="EMBL" id="CAK7222968.1"/>
    </source>
</evidence>
<comment type="caution">
    <text evidence="2">The sequence shown here is derived from an EMBL/GenBank/DDBJ whole genome shotgun (WGS) entry which is preliminary data.</text>
</comment>
<evidence type="ECO:0000313" key="3">
    <source>
        <dbReference type="Proteomes" id="UP001642405"/>
    </source>
</evidence>
<sequence>MGLMGCKRRRFLMLCFVKPGDLKTVLQKFSRSGIRCKIREAKTGAGEASLARTSSVVSAGSQGSQEGHRPGLTRALSSQPMRAATSWFIPTAMPLKRPHSENPPDAERSDRMKRRQTSIAHDAHSPSLLRRESSQDDTLASPWTPAIKCTGGRPQSQTPRLTRLSSGPPHHRFRDFPMQANANSPANEEVDEPPPRRELPQSITRHISLPSSQAEGTNSRSASGGSRRIAVAVAEMEVQTEEPFVEPEDALFAGMDLFHELLALKDKMIKECLNMTLLLGGRANGASDEAEARLAARYAIEFQSRSVEIFAQHANSYLA</sequence>
<gene>
    <name evidence="2" type="ORF">SCUCBS95973_005015</name>
</gene>
<feature type="compositionally biased region" description="Basic and acidic residues" evidence="1">
    <location>
        <begin position="121"/>
        <end position="134"/>
    </location>
</feature>
<feature type="compositionally biased region" description="Low complexity" evidence="1">
    <location>
        <begin position="54"/>
        <end position="65"/>
    </location>
</feature>